<evidence type="ECO:0000313" key="1">
    <source>
        <dbReference type="EMBL" id="JAE36683.1"/>
    </source>
</evidence>
<reference evidence="1" key="2">
    <citation type="journal article" date="2015" name="Data Brief">
        <title>Shoot transcriptome of the giant reed, Arundo donax.</title>
        <authorList>
            <person name="Barrero R.A."/>
            <person name="Guerrero F.D."/>
            <person name="Moolhuijzen P."/>
            <person name="Goolsby J.A."/>
            <person name="Tidwell J."/>
            <person name="Bellgard S.E."/>
            <person name="Bellgard M.I."/>
        </authorList>
    </citation>
    <scope>NUCLEOTIDE SEQUENCE</scope>
    <source>
        <tissue evidence="1">Shoot tissue taken approximately 20 cm above the soil surface</tissue>
    </source>
</reference>
<reference evidence="1" key="1">
    <citation type="submission" date="2014-09" db="EMBL/GenBank/DDBJ databases">
        <authorList>
            <person name="Magalhaes I.L.F."/>
            <person name="Oliveira U."/>
            <person name="Santos F.R."/>
            <person name="Vidigal T.H.D.A."/>
            <person name="Brescovit A.D."/>
            <person name="Santos A.J."/>
        </authorList>
    </citation>
    <scope>NUCLEOTIDE SEQUENCE</scope>
    <source>
        <tissue evidence="1">Shoot tissue taken approximately 20 cm above the soil surface</tissue>
    </source>
</reference>
<sequence length="62" mass="7050">MLLFVDLVELRPVCSQLAHGVADRRLVLDRRRDPCVPMGEAREGPAPHDWCTPLTPNFTMHI</sequence>
<organism evidence="1">
    <name type="scientific">Arundo donax</name>
    <name type="common">Giant reed</name>
    <name type="synonym">Donax arundinaceus</name>
    <dbReference type="NCBI Taxonomy" id="35708"/>
    <lineage>
        <taxon>Eukaryota</taxon>
        <taxon>Viridiplantae</taxon>
        <taxon>Streptophyta</taxon>
        <taxon>Embryophyta</taxon>
        <taxon>Tracheophyta</taxon>
        <taxon>Spermatophyta</taxon>
        <taxon>Magnoliopsida</taxon>
        <taxon>Liliopsida</taxon>
        <taxon>Poales</taxon>
        <taxon>Poaceae</taxon>
        <taxon>PACMAD clade</taxon>
        <taxon>Arundinoideae</taxon>
        <taxon>Arundineae</taxon>
        <taxon>Arundo</taxon>
    </lineage>
</organism>
<dbReference type="EMBL" id="GBRH01161213">
    <property type="protein sequence ID" value="JAE36683.1"/>
    <property type="molecule type" value="Transcribed_RNA"/>
</dbReference>
<name>A0A0A9HUV5_ARUDO</name>
<dbReference type="AlphaFoldDB" id="A0A0A9HUV5"/>
<accession>A0A0A9HUV5</accession>
<protein>
    <submittedName>
        <fullName evidence="1">Uncharacterized protein</fullName>
    </submittedName>
</protein>
<proteinExistence type="predicted"/>